<dbReference type="InterPro" id="IPR041522">
    <property type="entry name" value="CdaR_GGDEF"/>
</dbReference>
<dbReference type="EMBL" id="JBHSON010000038">
    <property type="protein sequence ID" value="MFC5749030.1"/>
    <property type="molecule type" value="Genomic_DNA"/>
</dbReference>
<dbReference type="Proteomes" id="UP001596074">
    <property type="component" value="Unassembled WGS sequence"/>
</dbReference>
<dbReference type="InterPro" id="IPR025751">
    <property type="entry name" value="RsbRD_N_dom"/>
</dbReference>
<reference evidence="6" key="1">
    <citation type="journal article" date="2019" name="Int. J. Syst. Evol. Microbiol.">
        <title>The Global Catalogue of Microorganisms (GCM) 10K type strain sequencing project: providing services to taxonomists for standard genome sequencing and annotation.</title>
        <authorList>
            <consortium name="The Broad Institute Genomics Platform"/>
            <consortium name="The Broad Institute Genome Sequencing Center for Infectious Disease"/>
            <person name="Wu L."/>
            <person name="Ma J."/>
        </authorList>
    </citation>
    <scope>NUCLEOTIDE SEQUENCE [LARGE SCALE GENOMIC DNA]</scope>
    <source>
        <strain evidence="6">KCTC 42087</strain>
    </source>
</reference>
<evidence type="ECO:0000259" key="2">
    <source>
        <dbReference type="Pfam" id="PF13556"/>
    </source>
</evidence>
<feature type="domain" description="CdaR GGDEF-like" evidence="4">
    <location>
        <begin position="153"/>
        <end position="261"/>
    </location>
</feature>
<gene>
    <name evidence="5" type="ORF">ACFPZN_25725</name>
</gene>
<evidence type="ECO:0000256" key="1">
    <source>
        <dbReference type="ARBA" id="ARBA00006754"/>
    </source>
</evidence>
<comment type="similarity">
    <text evidence="1">Belongs to the CdaR family.</text>
</comment>
<protein>
    <submittedName>
        <fullName evidence="5">PucR family transcriptional regulator</fullName>
    </submittedName>
</protein>
<evidence type="ECO:0000313" key="5">
    <source>
        <dbReference type="EMBL" id="MFC5749030.1"/>
    </source>
</evidence>
<name>A0ABW1A7C7_9ACTN</name>
<dbReference type="Pfam" id="PF17853">
    <property type="entry name" value="GGDEF_2"/>
    <property type="match status" value="1"/>
</dbReference>
<dbReference type="Pfam" id="PF14361">
    <property type="entry name" value="RsbRD_N"/>
    <property type="match status" value="1"/>
</dbReference>
<dbReference type="Gene3D" id="1.10.10.2840">
    <property type="entry name" value="PucR C-terminal helix-turn-helix domain"/>
    <property type="match status" value="1"/>
</dbReference>
<evidence type="ECO:0000259" key="3">
    <source>
        <dbReference type="Pfam" id="PF14361"/>
    </source>
</evidence>
<dbReference type="InterPro" id="IPR025736">
    <property type="entry name" value="PucR_C-HTH_dom"/>
</dbReference>
<evidence type="ECO:0000313" key="6">
    <source>
        <dbReference type="Proteomes" id="UP001596074"/>
    </source>
</evidence>
<keyword evidence="6" id="KW-1185">Reference proteome</keyword>
<dbReference type="InterPro" id="IPR051448">
    <property type="entry name" value="CdaR-like_regulators"/>
</dbReference>
<dbReference type="PANTHER" id="PTHR33744:SF1">
    <property type="entry name" value="DNA-BINDING TRANSCRIPTIONAL ACTIVATOR ADER"/>
    <property type="match status" value="1"/>
</dbReference>
<comment type="caution">
    <text evidence="5">The sequence shown here is derived from an EMBL/GenBank/DDBJ whole genome shotgun (WGS) entry which is preliminary data.</text>
</comment>
<accession>A0ABW1A7C7</accession>
<evidence type="ECO:0000259" key="4">
    <source>
        <dbReference type="Pfam" id="PF17853"/>
    </source>
</evidence>
<dbReference type="Pfam" id="PF13556">
    <property type="entry name" value="HTH_30"/>
    <property type="match status" value="1"/>
</dbReference>
<organism evidence="5 6">
    <name type="scientific">Actinomadura rugatobispora</name>
    <dbReference type="NCBI Taxonomy" id="1994"/>
    <lineage>
        <taxon>Bacteria</taxon>
        <taxon>Bacillati</taxon>
        <taxon>Actinomycetota</taxon>
        <taxon>Actinomycetes</taxon>
        <taxon>Streptosporangiales</taxon>
        <taxon>Thermomonosporaceae</taxon>
        <taxon>Actinomadura</taxon>
    </lineage>
</organism>
<dbReference type="RefSeq" id="WP_378284738.1">
    <property type="nucleotide sequence ID" value="NZ_JBHSON010000038.1"/>
</dbReference>
<feature type="domain" description="PucR C-terminal helix-turn-helix" evidence="2">
    <location>
        <begin position="309"/>
        <end position="367"/>
    </location>
</feature>
<sequence length="385" mass="41691">MRRHVPDLAEQVLVSLRRSENAYRSGAIPPQEPPQWIAQSIHRALDALPMPPAEISETFDMPRRTGSRRARQGVPQRALLRAYHDGGRVLSTACMQWAFEEGLHPQKSVSLVESVWRIADEHSVIAVDALRSAQQDVTDRRWAGFLLDTLLNGDVDESSAATVARAFALPERGRYAVIVRQPAPGGPPARMEDLVPFADGMRVIWRMHGERAVGVAVLGEGEPTGLGGALSGGDFRTGISAAATGLASLGRARTQAEVAARTLHGAGLAFLEERLPVAMLSADPALARELQVQVLAPVLALEAGRRDLLLETLEAWLVADGLVAKVAADLHCHRNTVLNRLRRIEELTGRSLSSPRAVIDLGLALEAFRHFGGPDDLGRVVRRVG</sequence>
<dbReference type="InterPro" id="IPR042070">
    <property type="entry name" value="PucR_C-HTH_sf"/>
</dbReference>
<feature type="domain" description="RsbT co-antagonist protein RsbRD N-terminal" evidence="3">
    <location>
        <begin position="6"/>
        <end position="141"/>
    </location>
</feature>
<proteinExistence type="inferred from homology"/>
<dbReference type="PANTHER" id="PTHR33744">
    <property type="entry name" value="CARBOHYDRATE DIACID REGULATOR"/>
    <property type="match status" value="1"/>
</dbReference>